<name>A0AAV7KHF5_9METZ</name>
<organism evidence="2 3">
    <name type="scientific">Oopsacas minuta</name>
    <dbReference type="NCBI Taxonomy" id="111878"/>
    <lineage>
        <taxon>Eukaryota</taxon>
        <taxon>Metazoa</taxon>
        <taxon>Porifera</taxon>
        <taxon>Hexactinellida</taxon>
        <taxon>Hexasterophora</taxon>
        <taxon>Lyssacinosida</taxon>
        <taxon>Leucopsacidae</taxon>
        <taxon>Oopsacas</taxon>
    </lineage>
</organism>
<dbReference type="Proteomes" id="UP001165289">
    <property type="component" value="Unassembled WGS sequence"/>
</dbReference>
<dbReference type="AlphaFoldDB" id="A0AAV7KHF5"/>
<reference evidence="2 3" key="1">
    <citation type="journal article" date="2023" name="BMC Biol.">
        <title>The compact genome of the sponge Oopsacas minuta (Hexactinellida) is lacking key metazoan core genes.</title>
        <authorList>
            <person name="Santini S."/>
            <person name="Schenkelaars Q."/>
            <person name="Jourda C."/>
            <person name="Duchesne M."/>
            <person name="Belahbib H."/>
            <person name="Rocher C."/>
            <person name="Selva M."/>
            <person name="Riesgo A."/>
            <person name="Vervoort M."/>
            <person name="Leys S.P."/>
            <person name="Kodjabachian L."/>
            <person name="Le Bivic A."/>
            <person name="Borchiellini C."/>
            <person name="Claverie J.M."/>
            <person name="Renard E."/>
        </authorList>
    </citation>
    <scope>NUCLEOTIDE SEQUENCE [LARGE SCALE GENOMIC DNA]</scope>
    <source>
        <strain evidence="2">SPO-2</strain>
    </source>
</reference>
<gene>
    <name evidence="2" type="ORF">LOD99_10277</name>
</gene>
<feature type="compositionally biased region" description="Basic and acidic residues" evidence="1">
    <location>
        <begin position="9"/>
        <end position="21"/>
    </location>
</feature>
<accession>A0AAV7KHF5</accession>
<evidence type="ECO:0000313" key="3">
    <source>
        <dbReference type="Proteomes" id="UP001165289"/>
    </source>
</evidence>
<comment type="caution">
    <text evidence="2">The sequence shown here is derived from an EMBL/GenBank/DDBJ whole genome shotgun (WGS) entry which is preliminary data.</text>
</comment>
<feature type="region of interest" description="Disordered" evidence="1">
    <location>
        <begin position="1"/>
        <end position="38"/>
    </location>
</feature>
<sequence length="259" mass="29271">MGCSSSKHLTTESRDESKKDGCATPLTMDIQNNHKTKEPKRPNDLLFIKMALKRYLGIEYSIYVANPNRILGEGGKNKSYGVGDGDQIILTFLNTPLSEPLLVFPDGELNKLLLGSKMPESNTLFICRNTNTHTNLYIFRVMSCTTERLMMPYLPDTFIDNCVVPLLISDDISYIIKDPDRFSAVKKLESDVLPTILSHPTCKGHVASRYEWYHEGEVDNFVISKVSNDAKNCFWTFCDDIVQLTSNEAEAIRGKINFI</sequence>
<evidence type="ECO:0000313" key="2">
    <source>
        <dbReference type="EMBL" id="KAI6660722.1"/>
    </source>
</evidence>
<keyword evidence="3" id="KW-1185">Reference proteome</keyword>
<proteinExistence type="predicted"/>
<evidence type="ECO:0000256" key="1">
    <source>
        <dbReference type="SAM" id="MobiDB-lite"/>
    </source>
</evidence>
<dbReference type="EMBL" id="JAKMXF010000026">
    <property type="protein sequence ID" value="KAI6660722.1"/>
    <property type="molecule type" value="Genomic_DNA"/>
</dbReference>
<protein>
    <submittedName>
        <fullName evidence="2">Uncharacterized protein</fullName>
    </submittedName>
</protein>